<reference evidence="2 3" key="1">
    <citation type="submission" date="2018-02" db="EMBL/GenBank/DDBJ databases">
        <title>Draft genome of wild Prunus yedoensis var. nudiflora.</title>
        <authorList>
            <person name="Baek S."/>
            <person name="Kim J.-H."/>
            <person name="Choi K."/>
            <person name="Kim G.-B."/>
            <person name="Cho A."/>
            <person name="Jang H."/>
            <person name="Shin C.-H."/>
            <person name="Yu H.-J."/>
            <person name="Mun J.-H."/>
        </authorList>
    </citation>
    <scope>NUCLEOTIDE SEQUENCE [LARGE SCALE GENOMIC DNA]</scope>
    <source>
        <strain evidence="3">cv. Jeju island</strain>
        <tissue evidence="2">Leaf</tissue>
    </source>
</reference>
<evidence type="ECO:0000313" key="3">
    <source>
        <dbReference type="Proteomes" id="UP000250321"/>
    </source>
</evidence>
<keyword evidence="3" id="KW-1185">Reference proteome</keyword>
<organism evidence="2 3">
    <name type="scientific">Prunus yedoensis var. nudiflora</name>
    <dbReference type="NCBI Taxonomy" id="2094558"/>
    <lineage>
        <taxon>Eukaryota</taxon>
        <taxon>Viridiplantae</taxon>
        <taxon>Streptophyta</taxon>
        <taxon>Embryophyta</taxon>
        <taxon>Tracheophyta</taxon>
        <taxon>Spermatophyta</taxon>
        <taxon>Magnoliopsida</taxon>
        <taxon>eudicotyledons</taxon>
        <taxon>Gunneridae</taxon>
        <taxon>Pentapetalae</taxon>
        <taxon>rosids</taxon>
        <taxon>fabids</taxon>
        <taxon>Rosales</taxon>
        <taxon>Rosaceae</taxon>
        <taxon>Amygdaloideae</taxon>
        <taxon>Amygdaleae</taxon>
        <taxon>Prunus</taxon>
    </lineage>
</organism>
<comment type="caution">
    <text evidence="2">The sequence shown here is derived from an EMBL/GenBank/DDBJ whole genome shotgun (WGS) entry which is preliminary data.</text>
</comment>
<accession>A0A314UX39</accession>
<evidence type="ECO:0000256" key="1">
    <source>
        <dbReference type="SAM" id="MobiDB-lite"/>
    </source>
</evidence>
<name>A0A314UX39_PRUYE</name>
<dbReference type="EMBL" id="PJQY01002956">
    <property type="protein sequence ID" value="PQM41458.1"/>
    <property type="molecule type" value="Genomic_DNA"/>
</dbReference>
<feature type="region of interest" description="Disordered" evidence="1">
    <location>
        <begin position="1"/>
        <end position="41"/>
    </location>
</feature>
<dbReference type="AlphaFoldDB" id="A0A314UX39"/>
<proteinExistence type="predicted"/>
<gene>
    <name evidence="2" type="ORF">Pyn_20609</name>
</gene>
<feature type="compositionally biased region" description="Low complexity" evidence="1">
    <location>
        <begin position="1"/>
        <end position="12"/>
    </location>
</feature>
<dbReference type="OrthoDB" id="10525915at2759"/>
<protein>
    <submittedName>
        <fullName evidence="2">Uncharacterized protein</fullName>
    </submittedName>
</protein>
<dbReference type="Proteomes" id="UP000250321">
    <property type="component" value="Unassembled WGS sequence"/>
</dbReference>
<evidence type="ECO:0000313" key="2">
    <source>
        <dbReference type="EMBL" id="PQM41458.1"/>
    </source>
</evidence>
<sequence length="78" mass="8162">MISPSDSAASVPPSTPLIPQRTGPPLPPQFTGPPLPPQPTLALTAVAASPPRIPIDSFYAELNAKGYKFAEPEHPPKP</sequence>
<feature type="compositionally biased region" description="Pro residues" evidence="1">
    <location>
        <begin position="22"/>
        <end position="39"/>
    </location>
</feature>